<dbReference type="RefSeq" id="WP_130305710.1">
    <property type="nucleotide sequence ID" value="NZ_SHKN01000001.1"/>
</dbReference>
<name>A0A4Q7VI90_9BACT</name>
<dbReference type="Pfam" id="PF08878">
    <property type="entry name" value="HamA"/>
    <property type="match status" value="1"/>
</dbReference>
<comment type="caution">
    <text evidence="2">The sequence shown here is derived from an EMBL/GenBank/DDBJ whole genome shotgun (WGS) entry which is preliminary data.</text>
</comment>
<reference evidence="2 3" key="1">
    <citation type="submission" date="2019-02" db="EMBL/GenBank/DDBJ databases">
        <title>Genomic Encyclopedia of Type Strains, Phase IV (KMG-IV): sequencing the most valuable type-strain genomes for metagenomic binning, comparative biology and taxonomic classification.</title>
        <authorList>
            <person name="Goeker M."/>
        </authorList>
    </citation>
    <scope>NUCLEOTIDE SEQUENCE [LARGE SCALE GENOMIC DNA]</scope>
    <source>
        <strain evidence="2 3">DSM 28825</strain>
    </source>
</reference>
<organism evidence="2 3">
    <name type="scientific">Ancylomarina subtilis</name>
    <dbReference type="NCBI Taxonomy" id="1639035"/>
    <lineage>
        <taxon>Bacteria</taxon>
        <taxon>Pseudomonadati</taxon>
        <taxon>Bacteroidota</taxon>
        <taxon>Bacteroidia</taxon>
        <taxon>Marinilabiliales</taxon>
        <taxon>Marinifilaceae</taxon>
        <taxon>Ancylomarina</taxon>
    </lineage>
</organism>
<keyword evidence="3" id="KW-1185">Reference proteome</keyword>
<dbReference type="Gene3D" id="2.40.10.10">
    <property type="entry name" value="Trypsin-like serine proteases"/>
    <property type="match status" value="2"/>
</dbReference>
<protein>
    <submittedName>
        <fullName evidence="2">Uncharacterized protein DUF1837</fullName>
    </submittedName>
</protein>
<evidence type="ECO:0000313" key="3">
    <source>
        <dbReference type="Proteomes" id="UP000293562"/>
    </source>
</evidence>
<dbReference type="InterPro" id="IPR009003">
    <property type="entry name" value="Peptidase_S1_PA"/>
</dbReference>
<feature type="domain" description="Anti-bacteriophage protein A/HamA C-terminal" evidence="1">
    <location>
        <begin position="245"/>
        <end position="513"/>
    </location>
</feature>
<gene>
    <name evidence="2" type="ORF">EV201_0402</name>
</gene>
<dbReference type="Proteomes" id="UP000293562">
    <property type="component" value="Unassembled WGS sequence"/>
</dbReference>
<proteinExistence type="predicted"/>
<dbReference type="SUPFAM" id="SSF50494">
    <property type="entry name" value="Trypsin-like serine proteases"/>
    <property type="match status" value="1"/>
</dbReference>
<evidence type="ECO:0000259" key="1">
    <source>
        <dbReference type="Pfam" id="PF08878"/>
    </source>
</evidence>
<dbReference type="OrthoDB" id="4964195at2"/>
<accession>A0A4Q7VI90</accession>
<sequence length="515" mass="58888">METKIGELLAVRINSYRKKGEENYGSGVIYPTKEYDYDLIFTAKHCICRKDARECKKYICDTCPKPDYTIAKLVIDHPENPLIQLKGKDCKVFFIEDRDFAIVSVPKLDIDNIPTPDFTDKKQFDNIDGWGFPQINDASEITQFHFKEASKIVRESGKMWLPIESNATADLQSSSQDNIKGFSGAGIFGENKYLIGIYTDTQNSANGKGVIIDDHINQFLIEKGLGNLAIEDNSQFIKTRINKEFLDCFEKIKTYTVEDSTLNLFCIKLDGRNLDTELLKDRLIENIRYFSLSDSENSDYEARKLTGKRDRIATRKMEEYQSEEKAAELFIFSFLEADLKAPKLFSKIEIDNSFSSVHIKIQDDNSYTLVHSNGAMNCDINKAILDSLDFISKNENKCLTPNMLMSNSIASSSYDCDTYNSLKRLIIPDKEDDELEIYNSFGVFVGFNADVKKFKKIKKGYKNHIYGEIQTMIENILGKISEKLKQKELSESEINLYLVPFEDVSAFSTEFLNSI</sequence>
<evidence type="ECO:0000313" key="2">
    <source>
        <dbReference type="EMBL" id="RZT95777.1"/>
    </source>
</evidence>
<dbReference type="InterPro" id="IPR043504">
    <property type="entry name" value="Peptidase_S1_PA_chymotrypsin"/>
</dbReference>
<dbReference type="AlphaFoldDB" id="A0A4Q7VI90"/>
<dbReference type="EMBL" id="SHKN01000001">
    <property type="protein sequence ID" value="RZT95777.1"/>
    <property type="molecule type" value="Genomic_DNA"/>
</dbReference>
<dbReference type="InterPro" id="IPR014976">
    <property type="entry name" value="AbpA_HamA_C"/>
</dbReference>